<evidence type="ECO:0000256" key="7">
    <source>
        <dbReference type="ARBA" id="ARBA00023136"/>
    </source>
</evidence>
<comment type="caution">
    <text evidence="10">The sequence shown here is derived from an EMBL/GenBank/DDBJ whole genome shotgun (WGS) entry which is preliminary data.</text>
</comment>
<keyword evidence="3" id="KW-0813">Transport</keyword>
<evidence type="ECO:0000313" key="11">
    <source>
        <dbReference type="Proteomes" id="UP001527925"/>
    </source>
</evidence>
<comment type="similarity">
    <text evidence="2">Belongs to the metaxin family.</text>
</comment>
<proteinExistence type="inferred from homology"/>
<evidence type="ECO:0000256" key="6">
    <source>
        <dbReference type="ARBA" id="ARBA00023128"/>
    </source>
</evidence>
<dbReference type="InterPro" id="IPR036282">
    <property type="entry name" value="Glutathione-S-Trfase_C_sf"/>
</dbReference>
<keyword evidence="5" id="KW-0653">Protein transport</keyword>
<keyword evidence="6" id="KW-0496">Mitochondrion</keyword>
<sequence length="291" mass="33426">MPARPSPSPADEPPQPAQAFDAVQRLREQVAGMLPKLPLATFPPVFVPEPNPETAILFILPRSKELLTSQDAQCLKYQTYLLFCYYPHRVVEHHEHHFSPSGQLPALLTTDGRLLAGNEIVDEARSKFDPEAKLSKEDRARMDAFAGLVESRLRFGLEYEFWYETDHFDQIVAPIAGAPYPWPLNFFLPRIERHRRIAWMLSKKPVLKTEEIFAETRQALQDLSTELGSQLYLMGSTPTFVDAALFAYLHTILSMLKSTQTESQLRNCVIDFDNLVKYSRRVWNTWSVMFI</sequence>
<evidence type="ECO:0000259" key="8">
    <source>
        <dbReference type="Pfam" id="PF10568"/>
    </source>
</evidence>
<keyword evidence="4" id="KW-1000">Mitochondrion outer membrane</keyword>
<evidence type="ECO:0000256" key="4">
    <source>
        <dbReference type="ARBA" id="ARBA00022787"/>
    </source>
</evidence>
<comment type="subcellular location">
    <subcellularLocation>
        <location evidence="1">Mitochondrion outer membrane</location>
    </subcellularLocation>
</comment>
<keyword evidence="7" id="KW-0472">Membrane</keyword>
<dbReference type="PANTHER" id="PTHR12289:SF77">
    <property type="entry name" value="METAXIN-2"/>
    <property type="match status" value="1"/>
</dbReference>
<organism evidence="10 11">
    <name type="scientific">Polyrhizophydium stewartii</name>
    <dbReference type="NCBI Taxonomy" id="2732419"/>
    <lineage>
        <taxon>Eukaryota</taxon>
        <taxon>Fungi</taxon>
        <taxon>Fungi incertae sedis</taxon>
        <taxon>Chytridiomycota</taxon>
        <taxon>Chytridiomycota incertae sedis</taxon>
        <taxon>Chytridiomycetes</taxon>
        <taxon>Rhizophydiales</taxon>
        <taxon>Rhizophydiales incertae sedis</taxon>
        <taxon>Polyrhizophydium</taxon>
    </lineage>
</organism>
<dbReference type="Pfam" id="PF17171">
    <property type="entry name" value="GST_C_6"/>
    <property type="match status" value="1"/>
</dbReference>
<feature type="domain" description="Metaxin glutathione S-transferase" evidence="9">
    <location>
        <begin position="217"/>
        <end position="282"/>
    </location>
</feature>
<evidence type="ECO:0000256" key="2">
    <source>
        <dbReference type="ARBA" id="ARBA00009170"/>
    </source>
</evidence>
<dbReference type="InterPro" id="IPR019564">
    <property type="entry name" value="Sam37/metaxin_N"/>
</dbReference>
<feature type="domain" description="Mitochondrial outer membrane transport complex Sam37/metaxin N-terminal" evidence="8">
    <location>
        <begin position="74"/>
        <end position="190"/>
    </location>
</feature>
<dbReference type="SUPFAM" id="SSF47616">
    <property type="entry name" value="GST C-terminal domain-like"/>
    <property type="match status" value="1"/>
</dbReference>
<dbReference type="EMBL" id="JADGIZ020000018">
    <property type="protein sequence ID" value="KAL2916174.1"/>
    <property type="molecule type" value="Genomic_DNA"/>
</dbReference>
<evidence type="ECO:0000259" key="9">
    <source>
        <dbReference type="Pfam" id="PF17171"/>
    </source>
</evidence>
<reference evidence="10 11" key="1">
    <citation type="submission" date="2023-09" db="EMBL/GenBank/DDBJ databases">
        <title>Pangenome analysis of Batrachochytrium dendrobatidis and related Chytrids.</title>
        <authorList>
            <person name="Yacoub M.N."/>
            <person name="Stajich J.E."/>
            <person name="James T.Y."/>
        </authorList>
    </citation>
    <scope>NUCLEOTIDE SEQUENCE [LARGE SCALE GENOMIC DNA]</scope>
    <source>
        <strain evidence="10 11">JEL0888</strain>
    </source>
</reference>
<dbReference type="PANTHER" id="PTHR12289">
    <property type="entry name" value="METAXIN RELATED"/>
    <property type="match status" value="1"/>
</dbReference>
<gene>
    <name evidence="10" type="primary">MTX2</name>
    <name evidence="10" type="ORF">HK105_204265</name>
</gene>
<dbReference type="Gene3D" id="1.20.1050.10">
    <property type="match status" value="1"/>
</dbReference>
<accession>A0ABR4N9Q0</accession>
<evidence type="ECO:0000256" key="1">
    <source>
        <dbReference type="ARBA" id="ARBA00004294"/>
    </source>
</evidence>
<evidence type="ECO:0000256" key="3">
    <source>
        <dbReference type="ARBA" id="ARBA00022448"/>
    </source>
</evidence>
<evidence type="ECO:0000313" key="10">
    <source>
        <dbReference type="EMBL" id="KAL2916174.1"/>
    </source>
</evidence>
<name>A0ABR4N9Q0_9FUNG</name>
<dbReference type="InterPro" id="IPR033468">
    <property type="entry name" value="Metaxin_GST"/>
</dbReference>
<dbReference type="InterPro" id="IPR050931">
    <property type="entry name" value="Mito_Protein_Transport_Metaxin"/>
</dbReference>
<dbReference type="Proteomes" id="UP001527925">
    <property type="component" value="Unassembled WGS sequence"/>
</dbReference>
<evidence type="ECO:0000256" key="5">
    <source>
        <dbReference type="ARBA" id="ARBA00022927"/>
    </source>
</evidence>
<protein>
    <submittedName>
        <fullName evidence="10">Metaxin-2</fullName>
    </submittedName>
</protein>
<keyword evidence="11" id="KW-1185">Reference proteome</keyword>
<dbReference type="Pfam" id="PF10568">
    <property type="entry name" value="Tom37"/>
    <property type="match status" value="1"/>
</dbReference>